<dbReference type="AlphaFoldDB" id="A0A940NRR6"/>
<name>A0A940NRR6_9BACI</name>
<gene>
    <name evidence="1" type="ORF">J5Y03_11585</name>
</gene>
<keyword evidence="2" id="KW-1185">Reference proteome</keyword>
<proteinExistence type="predicted"/>
<comment type="caution">
    <text evidence="1">The sequence shown here is derived from an EMBL/GenBank/DDBJ whole genome shotgun (WGS) entry which is preliminary data.</text>
</comment>
<dbReference type="RefSeq" id="WP_209405775.1">
    <property type="nucleotide sequence ID" value="NZ_JAGIYQ010000007.1"/>
</dbReference>
<reference evidence="1" key="1">
    <citation type="submission" date="2021-04" db="EMBL/GenBank/DDBJ databases">
        <title>Genome seq and assembly of Bacillus sp.</title>
        <authorList>
            <person name="Chhetri G."/>
        </authorList>
    </citation>
    <scope>NUCLEOTIDE SEQUENCE</scope>
    <source>
        <strain evidence="1">RG28</strain>
    </source>
</reference>
<evidence type="ECO:0000313" key="1">
    <source>
        <dbReference type="EMBL" id="MBP0725812.1"/>
    </source>
</evidence>
<sequence length="116" mass="13301">MNSDLFIKSLYQSLIKEDGEIYQDLFLNTEINEVIDSYWKDALKMFSELSVENKEVLFKIIEQVKVESIANVLGVLDGVVSLQGQDIDINMTIEGSDEKVNGDLQDLFFETDEENR</sequence>
<evidence type="ECO:0000313" key="2">
    <source>
        <dbReference type="Proteomes" id="UP000682134"/>
    </source>
</evidence>
<organism evidence="1 2">
    <name type="scientific">Gottfriedia endophytica</name>
    <dbReference type="NCBI Taxonomy" id="2820819"/>
    <lineage>
        <taxon>Bacteria</taxon>
        <taxon>Bacillati</taxon>
        <taxon>Bacillota</taxon>
        <taxon>Bacilli</taxon>
        <taxon>Bacillales</taxon>
        <taxon>Bacillaceae</taxon>
        <taxon>Gottfriedia</taxon>
    </lineage>
</organism>
<protein>
    <submittedName>
        <fullName evidence="1">Transposase</fullName>
    </submittedName>
</protein>
<dbReference type="Proteomes" id="UP000682134">
    <property type="component" value="Unassembled WGS sequence"/>
</dbReference>
<accession>A0A940NRR6</accession>
<dbReference type="EMBL" id="JAGIYQ010000007">
    <property type="protein sequence ID" value="MBP0725812.1"/>
    <property type="molecule type" value="Genomic_DNA"/>
</dbReference>